<dbReference type="PANTHER" id="PTHR19920:SF0">
    <property type="entry name" value="CYTOSOLIC IRON-SULFUR PROTEIN ASSEMBLY PROTEIN CIAO1-RELATED"/>
    <property type="match status" value="1"/>
</dbReference>
<dbReference type="STRING" id="1344416.A0A139AHB0"/>
<dbReference type="GO" id="GO:0005634">
    <property type="term" value="C:nucleus"/>
    <property type="evidence" value="ECO:0007669"/>
    <property type="project" value="EnsemblFungi"/>
</dbReference>
<dbReference type="AlphaFoldDB" id="A0A139AHB0"/>
<evidence type="ECO:0000256" key="2">
    <source>
        <dbReference type="ARBA" id="ARBA00022737"/>
    </source>
</evidence>
<dbReference type="InterPro" id="IPR020472">
    <property type="entry name" value="WD40_PAC1"/>
</dbReference>
<dbReference type="InterPro" id="IPR028608">
    <property type="entry name" value="CIAO1/Cia1"/>
</dbReference>
<feature type="repeat" description="WD" evidence="3">
    <location>
        <begin position="71"/>
        <end position="103"/>
    </location>
</feature>
<evidence type="ECO:0000256" key="1">
    <source>
        <dbReference type="ARBA" id="ARBA00022574"/>
    </source>
</evidence>
<evidence type="ECO:0000256" key="4">
    <source>
        <dbReference type="SAM" id="MobiDB-lite"/>
    </source>
</evidence>
<feature type="repeat" description="WD" evidence="3">
    <location>
        <begin position="220"/>
        <end position="251"/>
    </location>
</feature>
<gene>
    <name evidence="5" type="ORF">M427DRAFT_98175</name>
</gene>
<dbReference type="GO" id="GO:0002098">
    <property type="term" value="P:tRNA wobble uridine modification"/>
    <property type="evidence" value="ECO:0007669"/>
    <property type="project" value="EnsemblFungi"/>
</dbReference>
<feature type="region of interest" description="Disordered" evidence="4">
    <location>
        <begin position="309"/>
        <end position="348"/>
    </location>
</feature>
<dbReference type="GO" id="GO:0016226">
    <property type="term" value="P:iron-sulfur cluster assembly"/>
    <property type="evidence" value="ECO:0007669"/>
    <property type="project" value="EnsemblFungi"/>
</dbReference>
<feature type="repeat" description="WD" evidence="3">
    <location>
        <begin position="130"/>
        <end position="160"/>
    </location>
</feature>
<dbReference type="Gene3D" id="2.130.10.10">
    <property type="entry name" value="YVTN repeat-like/Quinoprotein amine dehydrogenase"/>
    <property type="match status" value="2"/>
</dbReference>
<dbReference type="InterPro" id="IPR001680">
    <property type="entry name" value="WD40_rpt"/>
</dbReference>
<dbReference type="GO" id="GO:0097361">
    <property type="term" value="C:cytosolic [4Fe-4S] assembly targeting complex"/>
    <property type="evidence" value="ECO:0007669"/>
    <property type="project" value="EnsemblFungi"/>
</dbReference>
<keyword evidence="1 3" id="KW-0853">WD repeat</keyword>
<dbReference type="GO" id="GO:0005829">
    <property type="term" value="C:cytosol"/>
    <property type="evidence" value="ECO:0007669"/>
    <property type="project" value="EnsemblFungi"/>
</dbReference>
<dbReference type="OrthoDB" id="284782at2759"/>
<dbReference type="InterPro" id="IPR015943">
    <property type="entry name" value="WD40/YVTN_repeat-like_dom_sf"/>
</dbReference>
<feature type="repeat" description="WD" evidence="3">
    <location>
        <begin position="359"/>
        <end position="376"/>
    </location>
</feature>
<reference evidence="5 6" key="1">
    <citation type="journal article" date="2015" name="Genome Biol. Evol.">
        <title>Phylogenomic analyses indicate that early fungi evolved digesting cell walls of algal ancestors of land plants.</title>
        <authorList>
            <person name="Chang Y."/>
            <person name="Wang S."/>
            <person name="Sekimoto S."/>
            <person name="Aerts A.L."/>
            <person name="Choi C."/>
            <person name="Clum A."/>
            <person name="LaButti K.M."/>
            <person name="Lindquist E.A."/>
            <person name="Yee Ngan C."/>
            <person name="Ohm R.A."/>
            <person name="Salamov A.A."/>
            <person name="Grigoriev I.V."/>
            <person name="Spatafora J.W."/>
            <person name="Berbee M.L."/>
        </authorList>
    </citation>
    <scope>NUCLEOTIDE SEQUENCE [LARGE SCALE GENOMIC DNA]</scope>
    <source>
        <strain evidence="5 6">JEL478</strain>
    </source>
</reference>
<dbReference type="Pfam" id="PF00400">
    <property type="entry name" value="WD40"/>
    <property type="match status" value="7"/>
</dbReference>
<dbReference type="EMBL" id="KQ965756">
    <property type="protein sequence ID" value="KXS16177.1"/>
    <property type="molecule type" value="Genomic_DNA"/>
</dbReference>
<keyword evidence="6" id="KW-1185">Reference proteome</keyword>
<dbReference type="PRINTS" id="PR00320">
    <property type="entry name" value="GPROTEINBRPT"/>
</dbReference>
<dbReference type="SMART" id="SM00320">
    <property type="entry name" value="WD40"/>
    <property type="match status" value="7"/>
</dbReference>
<proteinExistence type="inferred from homology"/>
<evidence type="ECO:0000256" key="3">
    <source>
        <dbReference type="PROSITE-ProRule" id="PRU00221"/>
    </source>
</evidence>
<dbReference type="HAMAP" id="MF_03037">
    <property type="entry name" value="ciao1"/>
    <property type="match status" value="1"/>
</dbReference>
<sequence length="376" mass="40595">GHTDRVWHCAWSPSGKELATCSGDKTVRIWAPASPKAFQAIPNPPSTAPDVESDEKPKDFSNFWTCTALLDGSHKRTVRRVAWAPDGSRIASCSFDATVSIWERPDTYGLDTAALGDDGGRDEWPCVAVLEGHENEVKGVTWGDGLIATCGRDKSVWIWETDPTSDDFACLSVLQEHSQDVKSVHFSPSSHLLASCSYDDTVRLWFENPGTDEWELADVLLPEGGTVWELDWNADGTGLVASCDDGGVRVWRAPEGSNGSAKGLKARWKEAARIQKAHTRSVYSVSWSKAEGNGALATGAGDNAIKVFTPSSSSTSPEPQFTPSVHLPSPHGGLDVNTVAWNDAGGKSPDQDKDGIRFLLATGGDDGVVRIWRYVV</sequence>
<dbReference type="PANTHER" id="PTHR19920">
    <property type="entry name" value="WD40 PROTEIN CIAO1"/>
    <property type="match status" value="1"/>
</dbReference>
<dbReference type="Proteomes" id="UP000070544">
    <property type="component" value="Unassembled WGS sequence"/>
</dbReference>
<feature type="compositionally biased region" description="Low complexity" evidence="4">
    <location>
        <begin position="309"/>
        <end position="324"/>
    </location>
</feature>
<feature type="non-terminal residue" evidence="5">
    <location>
        <position position="1"/>
    </location>
</feature>
<dbReference type="OMA" id="MPILASC"/>
<name>A0A139AHB0_GONPJ</name>
<organism evidence="5 6">
    <name type="scientific">Gonapodya prolifera (strain JEL478)</name>
    <name type="common">Monoblepharis prolifera</name>
    <dbReference type="NCBI Taxonomy" id="1344416"/>
    <lineage>
        <taxon>Eukaryota</taxon>
        <taxon>Fungi</taxon>
        <taxon>Fungi incertae sedis</taxon>
        <taxon>Chytridiomycota</taxon>
        <taxon>Chytridiomycota incertae sedis</taxon>
        <taxon>Monoblepharidomycetes</taxon>
        <taxon>Monoblepharidales</taxon>
        <taxon>Gonapodyaceae</taxon>
        <taxon>Gonapodya</taxon>
    </lineage>
</organism>
<feature type="repeat" description="WD" evidence="3">
    <location>
        <begin position="174"/>
        <end position="205"/>
    </location>
</feature>
<dbReference type="SUPFAM" id="SSF50978">
    <property type="entry name" value="WD40 repeat-like"/>
    <property type="match status" value="1"/>
</dbReference>
<dbReference type="InterPro" id="IPR036322">
    <property type="entry name" value="WD40_repeat_dom_sf"/>
</dbReference>
<evidence type="ECO:0000313" key="5">
    <source>
        <dbReference type="EMBL" id="KXS16177.1"/>
    </source>
</evidence>
<feature type="repeat" description="WD" evidence="3">
    <location>
        <begin position="1"/>
        <end position="30"/>
    </location>
</feature>
<evidence type="ECO:0000313" key="6">
    <source>
        <dbReference type="Proteomes" id="UP000070544"/>
    </source>
</evidence>
<accession>A0A139AHB0</accession>
<keyword evidence="2" id="KW-0677">Repeat</keyword>
<dbReference type="PROSITE" id="PS50294">
    <property type="entry name" value="WD_REPEATS_REGION"/>
    <property type="match status" value="4"/>
</dbReference>
<dbReference type="CDD" id="cd00200">
    <property type="entry name" value="WD40"/>
    <property type="match status" value="1"/>
</dbReference>
<dbReference type="PROSITE" id="PS50082">
    <property type="entry name" value="WD_REPEATS_2"/>
    <property type="match status" value="6"/>
</dbReference>
<protein>
    <submittedName>
        <fullName evidence="5">WD40 repeat-like protein</fullName>
    </submittedName>
</protein>